<dbReference type="Pfam" id="PF14604">
    <property type="entry name" value="SH3_9"/>
    <property type="match status" value="1"/>
</dbReference>
<dbReference type="AlphaFoldDB" id="A0A1E3PTU3"/>
<feature type="region of interest" description="Disordered" evidence="3">
    <location>
        <begin position="523"/>
        <end position="592"/>
    </location>
</feature>
<keyword evidence="4" id="KW-0812">Transmembrane</keyword>
<keyword evidence="1 2" id="KW-0728">SH3 domain</keyword>
<dbReference type="OrthoDB" id="5340910at2759"/>
<dbReference type="Gene3D" id="2.30.30.40">
    <property type="entry name" value="SH3 Domains"/>
    <property type="match status" value="1"/>
</dbReference>
<dbReference type="STRING" id="675824.A0A1E3PTU3"/>
<dbReference type="EMBL" id="KV454310">
    <property type="protein sequence ID" value="ODQ68833.1"/>
    <property type="molecule type" value="Genomic_DNA"/>
</dbReference>
<evidence type="ECO:0000256" key="4">
    <source>
        <dbReference type="SAM" id="Phobius"/>
    </source>
</evidence>
<name>A0A1E3PTU3_LIPST</name>
<dbReference type="InterPro" id="IPR036028">
    <property type="entry name" value="SH3-like_dom_sf"/>
</dbReference>
<feature type="compositionally biased region" description="Low complexity" evidence="3">
    <location>
        <begin position="132"/>
        <end position="149"/>
    </location>
</feature>
<feature type="region of interest" description="Disordered" evidence="3">
    <location>
        <begin position="209"/>
        <end position="253"/>
    </location>
</feature>
<organism evidence="6 7">
    <name type="scientific">Lipomyces starkeyi NRRL Y-11557</name>
    <dbReference type="NCBI Taxonomy" id="675824"/>
    <lineage>
        <taxon>Eukaryota</taxon>
        <taxon>Fungi</taxon>
        <taxon>Dikarya</taxon>
        <taxon>Ascomycota</taxon>
        <taxon>Saccharomycotina</taxon>
        <taxon>Lipomycetes</taxon>
        <taxon>Lipomycetales</taxon>
        <taxon>Lipomycetaceae</taxon>
        <taxon>Lipomyces</taxon>
    </lineage>
</organism>
<evidence type="ECO:0000256" key="2">
    <source>
        <dbReference type="PROSITE-ProRule" id="PRU00192"/>
    </source>
</evidence>
<evidence type="ECO:0000259" key="5">
    <source>
        <dbReference type="PROSITE" id="PS50002"/>
    </source>
</evidence>
<feature type="domain" description="SH3" evidence="5">
    <location>
        <begin position="458"/>
        <end position="519"/>
    </location>
</feature>
<proteinExistence type="predicted"/>
<dbReference type="PROSITE" id="PS50002">
    <property type="entry name" value="SH3"/>
    <property type="match status" value="1"/>
</dbReference>
<feature type="compositionally biased region" description="Polar residues" evidence="3">
    <location>
        <begin position="535"/>
        <end position="559"/>
    </location>
</feature>
<gene>
    <name evidence="6" type="ORF">LIPSTDRAFT_66811</name>
</gene>
<sequence length="592" mass="60171">MSPQQRHHRHAIHARDPESQIVDEYDFGFDTVEGGNVDEIQIPDVLQKPKMVRRQVLTVFKTLTVTHSRSTTTAVAAAAVDNVSATARSSKGAVTSSEAVSPSSRSSAYSTITVTHSSVASHPPTLSNKSKPTASSSVATEETTSATPTVTEIKSSIATSAAVASSASLVSGDVVPTSTGASTLLTVVVTSSSASSSLASSTLVGSSASSTASSTFSAPSGSSTSLGSSSSFSGTNNNGSTDESPSPSSGSMSTGARAGIAIGAIVAATLIFILAFVLVRRVKQRRQEKNGNEKATGAPSEFSGQGSTAYPVAAHTMTEKPPRLSIRVSRPVSGLLPLSLLSGRATRTSTGALHSGVNGDAAGVYAKMSSPPASIRSSTASDASIKKGVETAYTSTATATAVGSSSPASSYASSVSSKSSGNDSPILVVPAPQDPFLTASATSGAAAGAAAAEAASASTSNVHRAIMDFSPTMHDELALKEGQLVRILHEYDDGWTLCVKLDRSAQGVCPRSCLSARALRPRPKRGVKGADAPPATSSGAMKTSERNITNLPAVNTEAANANKPRPGMAEKLPSTPTIQVFAPDSERPFEIA</sequence>
<evidence type="ECO:0000256" key="3">
    <source>
        <dbReference type="SAM" id="MobiDB-lite"/>
    </source>
</evidence>
<feature type="region of interest" description="Disordered" evidence="3">
    <location>
        <begin position="87"/>
        <end position="149"/>
    </location>
</feature>
<feature type="transmembrane region" description="Helical" evidence="4">
    <location>
        <begin position="258"/>
        <end position="279"/>
    </location>
</feature>
<dbReference type="SMART" id="SM00326">
    <property type="entry name" value="SH3"/>
    <property type="match status" value="1"/>
</dbReference>
<keyword evidence="7" id="KW-1185">Reference proteome</keyword>
<feature type="compositionally biased region" description="Low complexity" evidence="3">
    <location>
        <begin position="87"/>
        <end position="114"/>
    </location>
</feature>
<evidence type="ECO:0000313" key="6">
    <source>
        <dbReference type="EMBL" id="ODQ68833.1"/>
    </source>
</evidence>
<dbReference type="SUPFAM" id="SSF50044">
    <property type="entry name" value="SH3-domain"/>
    <property type="match status" value="1"/>
</dbReference>
<evidence type="ECO:0000256" key="1">
    <source>
        <dbReference type="ARBA" id="ARBA00022443"/>
    </source>
</evidence>
<feature type="compositionally biased region" description="Polar residues" evidence="3">
    <location>
        <begin position="115"/>
        <end position="131"/>
    </location>
</feature>
<reference evidence="6 7" key="1">
    <citation type="journal article" date="2016" name="Proc. Natl. Acad. Sci. U.S.A.">
        <title>Comparative genomics of biotechnologically important yeasts.</title>
        <authorList>
            <person name="Riley R."/>
            <person name="Haridas S."/>
            <person name="Wolfe K.H."/>
            <person name="Lopes M.R."/>
            <person name="Hittinger C.T."/>
            <person name="Goeker M."/>
            <person name="Salamov A.A."/>
            <person name="Wisecaver J.H."/>
            <person name="Long T.M."/>
            <person name="Calvey C.H."/>
            <person name="Aerts A.L."/>
            <person name="Barry K.W."/>
            <person name="Choi C."/>
            <person name="Clum A."/>
            <person name="Coughlan A.Y."/>
            <person name="Deshpande S."/>
            <person name="Douglass A.P."/>
            <person name="Hanson S.J."/>
            <person name="Klenk H.-P."/>
            <person name="LaButti K.M."/>
            <person name="Lapidus A."/>
            <person name="Lindquist E.A."/>
            <person name="Lipzen A.M."/>
            <person name="Meier-Kolthoff J.P."/>
            <person name="Ohm R.A."/>
            <person name="Otillar R.P."/>
            <person name="Pangilinan J.L."/>
            <person name="Peng Y."/>
            <person name="Rokas A."/>
            <person name="Rosa C.A."/>
            <person name="Scheuner C."/>
            <person name="Sibirny A.A."/>
            <person name="Slot J.C."/>
            <person name="Stielow J.B."/>
            <person name="Sun H."/>
            <person name="Kurtzman C.P."/>
            <person name="Blackwell M."/>
            <person name="Grigoriev I.V."/>
            <person name="Jeffries T.W."/>
        </authorList>
    </citation>
    <scope>NUCLEOTIDE SEQUENCE [LARGE SCALE GENOMIC DNA]</scope>
    <source>
        <strain evidence="6 7">NRRL Y-11557</strain>
    </source>
</reference>
<dbReference type="InterPro" id="IPR001452">
    <property type="entry name" value="SH3_domain"/>
</dbReference>
<accession>A0A1E3PTU3</accession>
<keyword evidence="4" id="KW-0472">Membrane</keyword>
<keyword evidence="4" id="KW-1133">Transmembrane helix</keyword>
<protein>
    <recommendedName>
        <fullName evidence="5">SH3 domain-containing protein</fullName>
    </recommendedName>
</protein>
<feature type="region of interest" description="Disordered" evidence="3">
    <location>
        <begin position="399"/>
        <end position="427"/>
    </location>
</feature>
<dbReference type="Proteomes" id="UP000094385">
    <property type="component" value="Unassembled WGS sequence"/>
</dbReference>
<evidence type="ECO:0000313" key="7">
    <source>
        <dbReference type="Proteomes" id="UP000094385"/>
    </source>
</evidence>
<feature type="region of interest" description="Disordered" evidence="3">
    <location>
        <begin position="286"/>
        <end position="307"/>
    </location>
</feature>
<feature type="compositionally biased region" description="Low complexity" evidence="3">
    <location>
        <begin position="399"/>
        <end position="421"/>
    </location>
</feature>